<dbReference type="Proteomes" id="UP000186817">
    <property type="component" value="Unassembled WGS sequence"/>
</dbReference>
<organism evidence="2 3">
    <name type="scientific">Symbiodinium microadriaticum</name>
    <name type="common">Dinoflagellate</name>
    <name type="synonym">Zooxanthella microadriatica</name>
    <dbReference type="NCBI Taxonomy" id="2951"/>
    <lineage>
        <taxon>Eukaryota</taxon>
        <taxon>Sar</taxon>
        <taxon>Alveolata</taxon>
        <taxon>Dinophyceae</taxon>
        <taxon>Suessiales</taxon>
        <taxon>Symbiodiniaceae</taxon>
        <taxon>Symbiodinium</taxon>
    </lineage>
</organism>
<keyword evidence="3" id="KW-1185">Reference proteome</keyword>
<accession>A0A1Q9DXE7</accession>
<evidence type="ECO:0000313" key="3">
    <source>
        <dbReference type="Proteomes" id="UP000186817"/>
    </source>
</evidence>
<comment type="caution">
    <text evidence="2">The sequence shown here is derived from an EMBL/GenBank/DDBJ whole genome shotgun (WGS) entry which is preliminary data.</text>
</comment>
<proteinExistence type="predicted"/>
<protein>
    <submittedName>
        <fullName evidence="2">Uncharacterized protein</fullName>
    </submittedName>
</protein>
<sequence length="1180" mass="131511">MKRTAHVAGIANIENGIISLQLKNLSVQPSSATSSSPSASCSQGPPPVEDVLTKIQDGTYTTHESKRDLTGRQIFNHLCYLQNRHGLQVGLKGEWSPTAEIALCLWLSSPMKGFRQKTVETTLAITDMPAATTLAIADTPDTENLAVKETKDTTTSAIADNNNNNNTNDDGTVKKLKASNAQLKAEFEETSKDLFLANEFSHQLVMSMSSTMPPSDFTQACLLAAPLDFRTLDVPVIHSRTSELGSFDRLPLKPATHSTSLKSVVELVEPMSAGDFDFGHLYHLISTAKYEDLPGPLSVNFANGMKFKMQLVGQQSPDGRWVFCKHFIFEDKIPARLLKTSLAGDLHIINYGANFRSGLKGFQYLLEHVAQWGVMWFQTQLKEPKTKTKDTSDLQKGFDFIRSSGPRSNMHNRQTEWTEVEIHREGSPIFGWSAGLVKESLRGYANSNVFADCTSNFFVTLHDLQGWFLHDVLVPLLPTMKSKTLVMMGLAEKGKTPAAQALALAISEYWILVDNMAWDVKPSFRLCSSLDQLRGEPGKKHVPDILDDPDMNVIPMPKLKAFLDASLEESFTVERWTTSKFVRNQLRILCDNKINEDADKWISPGQATISHEVFLDIIAPAFPEKSSSQDKMALLKRSHWVVNTNRACYIRKAGTGTNPVPLIQYEDGVMDFIADSGKALLDRMKSGDKSPPSDWLEKRQWSHDFVSMVLEKGRAPERTTVTIEKCLFDKTKRRVERKPDLPFSGRVVVDLESTDLVAPGNGTEHPAVSRATKPATAPWTPVPVKKEPGVFASLSMASGSAPIDLDTPSPRPAQAKRRRVHCDGSASEDDDGLPRVGEAPEDDCEGKLNTLQSIADASEAIFVNVKLGFTLKYLHYHSLLEFRAFTSTKACLDVYSQVYSSHSGDGGHFRAMHAAAVMYYLALNEFPAADILMNFLIGQELSPSSLQTYDEFIHEKIFPPMKKNNIYEVVMDGNAKVHVKCAGDKQHPGKPRANGKKKPYGYGWFMAVHPGTQRILAVSCLNKPEGNDVVDDVLTRILPKYKNMNGVIIDRVCSFLPRAKSQAKFKQIKYWSVDFFHAHGHNASCPCNPHHIPRLARRFKGINTSAAEQVFAWFRNYARVLNETTAMRHSFKVLYFCKLHNTAMQKDGSSYLSQYPHKGKRRSVSYSCTPRKVLKKPSGK</sequence>
<reference evidence="2 3" key="1">
    <citation type="submission" date="2016-02" db="EMBL/GenBank/DDBJ databases">
        <title>Genome analysis of coral dinoflagellate symbionts highlights evolutionary adaptations to a symbiotic lifestyle.</title>
        <authorList>
            <person name="Aranda M."/>
            <person name="Li Y."/>
            <person name="Liew Y.J."/>
            <person name="Baumgarten S."/>
            <person name="Simakov O."/>
            <person name="Wilson M."/>
            <person name="Piel J."/>
            <person name="Ashoor H."/>
            <person name="Bougouffa S."/>
            <person name="Bajic V.B."/>
            <person name="Ryu T."/>
            <person name="Ravasi T."/>
            <person name="Bayer T."/>
            <person name="Micklem G."/>
            <person name="Kim H."/>
            <person name="Bhak J."/>
            <person name="Lajeunesse T.C."/>
            <person name="Voolstra C.R."/>
        </authorList>
    </citation>
    <scope>NUCLEOTIDE SEQUENCE [LARGE SCALE GENOMIC DNA]</scope>
    <source>
        <strain evidence="2 3">CCMP2467</strain>
    </source>
</reference>
<feature type="region of interest" description="Disordered" evidence="1">
    <location>
        <begin position="758"/>
        <end position="781"/>
    </location>
</feature>
<feature type="compositionally biased region" description="Low complexity" evidence="1">
    <location>
        <begin position="29"/>
        <end position="43"/>
    </location>
</feature>
<name>A0A1Q9DXE7_SYMMI</name>
<feature type="region of interest" description="Disordered" evidence="1">
    <location>
        <begin position="801"/>
        <end position="844"/>
    </location>
</feature>
<evidence type="ECO:0000313" key="2">
    <source>
        <dbReference type="EMBL" id="OLP99853.1"/>
    </source>
</evidence>
<dbReference type="AlphaFoldDB" id="A0A1Q9DXE7"/>
<feature type="region of interest" description="Disordered" evidence="1">
    <location>
        <begin position="29"/>
        <end position="48"/>
    </location>
</feature>
<dbReference type="OrthoDB" id="436295at2759"/>
<gene>
    <name evidence="2" type="ORF">AK812_SmicGene17550</name>
</gene>
<dbReference type="EMBL" id="LSRX01000348">
    <property type="protein sequence ID" value="OLP99853.1"/>
    <property type="molecule type" value="Genomic_DNA"/>
</dbReference>
<evidence type="ECO:0000256" key="1">
    <source>
        <dbReference type="SAM" id="MobiDB-lite"/>
    </source>
</evidence>